<dbReference type="GO" id="GO:0016787">
    <property type="term" value="F:hydrolase activity"/>
    <property type="evidence" value="ECO:0007669"/>
    <property type="project" value="UniProtKB-KW"/>
</dbReference>
<keyword evidence="2" id="KW-0479">Metal-binding</keyword>
<dbReference type="InterPro" id="IPR050662">
    <property type="entry name" value="Sec-metab_biosynth-thioest"/>
</dbReference>
<dbReference type="CDD" id="cd07722">
    <property type="entry name" value="LACTB2-like_MBL-fold"/>
    <property type="match status" value="1"/>
</dbReference>
<keyword evidence="3" id="KW-0378">Hydrolase</keyword>
<dbReference type="Pfam" id="PF00753">
    <property type="entry name" value="Lactamase_B"/>
    <property type="match status" value="1"/>
</dbReference>
<dbReference type="Gene3D" id="3.60.15.10">
    <property type="entry name" value="Ribonuclease Z/Hydroxyacylglutathione hydrolase-like"/>
    <property type="match status" value="1"/>
</dbReference>
<dbReference type="InterPro" id="IPR036388">
    <property type="entry name" value="WH-like_DNA-bd_sf"/>
</dbReference>
<dbReference type="SUPFAM" id="SSF56281">
    <property type="entry name" value="Metallo-hydrolase/oxidoreductase"/>
    <property type="match status" value="1"/>
</dbReference>
<accession>A0A0C3QC00</accession>
<comment type="similarity">
    <text evidence="1">Belongs to the metallo-beta-lactamase superfamily. Glyoxalase II family.</text>
</comment>
<evidence type="ECO:0000256" key="3">
    <source>
        <dbReference type="ARBA" id="ARBA00022801"/>
    </source>
</evidence>
<gene>
    <name evidence="6" type="ORF">M407DRAFT_22616</name>
</gene>
<dbReference type="AlphaFoldDB" id="A0A0C3QC00"/>
<proteinExistence type="inferred from homology"/>
<keyword evidence="7" id="KW-1185">Reference proteome</keyword>
<sequence>MNVEVLPPVTRLSDRVLRILGQENSHYKARTNTYLIGRRPPWILVDTGEGKEDYIPLLRQALRSEAPGATGGRLISDIVITHRHGDHHSGLPSVLSMLRRLWDPDQPYAPPRLHKYPLEDPTKTFIRKSTSLPDNSLEKTIAWLTENPDLYHQAEKGEQGPYFHDLVDGQVIQAADNGTTLKIIHTPGHTSDSVSLWSEEDYALFTGDGILGHGTAVFEDLSVYLDSLHRLQELLGSKDGDRSIHIHPGHGQVVEDGRAKLEEYIKHRLEREKEIIAVLETPRPASADRDGWTIEQVVAVVYASYPQSIWQAAGYSVAMHLLKLENEGRAERDKKSEGMEMKTDIWKWVSEAEVVSKV</sequence>
<protein>
    <recommendedName>
        <fullName evidence="5">Metallo-beta-lactamase domain-containing protein</fullName>
    </recommendedName>
</protein>
<dbReference type="GO" id="GO:0046872">
    <property type="term" value="F:metal ion binding"/>
    <property type="evidence" value="ECO:0007669"/>
    <property type="project" value="UniProtKB-KW"/>
</dbReference>
<dbReference type="SMART" id="SM00849">
    <property type="entry name" value="Lactamase_B"/>
    <property type="match status" value="1"/>
</dbReference>
<dbReference type="OrthoDB" id="17458at2759"/>
<name>A0A0C3QC00_9AGAM</name>
<evidence type="ECO:0000259" key="5">
    <source>
        <dbReference type="SMART" id="SM00849"/>
    </source>
</evidence>
<reference evidence="6 7" key="1">
    <citation type="submission" date="2014-04" db="EMBL/GenBank/DDBJ databases">
        <authorList>
            <consortium name="DOE Joint Genome Institute"/>
            <person name="Kuo A."/>
            <person name="Girlanda M."/>
            <person name="Perotto S."/>
            <person name="Kohler A."/>
            <person name="Nagy L.G."/>
            <person name="Floudas D."/>
            <person name="Copeland A."/>
            <person name="Barry K.W."/>
            <person name="Cichocki N."/>
            <person name="Veneault-Fourrey C."/>
            <person name="LaButti K."/>
            <person name="Lindquist E.A."/>
            <person name="Lipzen A."/>
            <person name="Lundell T."/>
            <person name="Morin E."/>
            <person name="Murat C."/>
            <person name="Sun H."/>
            <person name="Tunlid A."/>
            <person name="Henrissat B."/>
            <person name="Grigoriev I.V."/>
            <person name="Hibbett D.S."/>
            <person name="Martin F."/>
            <person name="Nordberg H.P."/>
            <person name="Cantor M.N."/>
            <person name="Hua S.X."/>
        </authorList>
    </citation>
    <scope>NUCLEOTIDE SEQUENCE [LARGE SCALE GENOMIC DNA]</scope>
    <source>
        <strain evidence="6 7">MUT 4182</strain>
    </source>
</reference>
<reference evidence="7" key="2">
    <citation type="submission" date="2015-01" db="EMBL/GenBank/DDBJ databases">
        <title>Evolutionary Origins and Diversification of the Mycorrhizal Mutualists.</title>
        <authorList>
            <consortium name="DOE Joint Genome Institute"/>
            <consortium name="Mycorrhizal Genomics Consortium"/>
            <person name="Kohler A."/>
            <person name="Kuo A."/>
            <person name="Nagy L.G."/>
            <person name="Floudas D."/>
            <person name="Copeland A."/>
            <person name="Barry K.W."/>
            <person name="Cichocki N."/>
            <person name="Veneault-Fourrey C."/>
            <person name="LaButti K."/>
            <person name="Lindquist E.A."/>
            <person name="Lipzen A."/>
            <person name="Lundell T."/>
            <person name="Morin E."/>
            <person name="Murat C."/>
            <person name="Riley R."/>
            <person name="Ohm R."/>
            <person name="Sun H."/>
            <person name="Tunlid A."/>
            <person name="Henrissat B."/>
            <person name="Grigoriev I.V."/>
            <person name="Hibbett D.S."/>
            <person name="Martin F."/>
        </authorList>
    </citation>
    <scope>NUCLEOTIDE SEQUENCE [LARGE SCALE GENOMIC DNA]</scope>
    <source>
        <strain evidence="7">MUT 4182</strain>
    </source>
</reference>
<evidence type="ECO:0000256" key="2">
    <source>
        <dbReference type="ARBA" id="ARBA00022723"/>
    </source>
</evidence>
<dbReference type="Gene3D" id="1.10.10.10">
    <property type="entry name" value="Winged helix-like DNA-binding domain superfamily/Winged helix DNA-binding domain"/>
    <property type="match status" value="1"/>
</dbReference>
<evidence type="ECO:0000256" key="1">
    <source>
        <dbReference type="ARBA" id="ARBA00006759"/>
    </source>
</evidence>
<dbReference type="Proteomes" id="UP000054248">
    <property type="component" value="Unassembled WGS sequence"/>
</dbReference>
<dbReference type="HOGENOM" id="CLU_048478_1_3_1"/>
<dbReference type="InterPro" id="IPR047921">
    <property type="entry name" value="LACTB2-like_MBL-fold"/>
</dbReference>
<organism evidence="6 7">
    <name type="scientific">Tulasnella calospora MUT 4182</name>
    <dbReference type="NCBI Taxonomy" id="1051891"/>
    <lineage>
        <taxon>Eukaryota</taxon>
        <taxon>Fungi</taxon>
        <taxon>Dikarya</taxon>
        <taxon>Basidiomycota</taxon>
        <taxon>Agaricomycotina</taxon>
        <taxon>Agaricomycetes</taxon>
        <taxon>Cantharellales</taxon>
        <taxon>Tulasnellaceae</taxon>
        <taxon>Tulasnella</taxon>
    </lineage>
</organism>
<keyword evidence="4" id="KW-0862">Zinc</keyword>
<dbReference type="InterPro" id="IPR036866">
    <property type="entry name" value="RibonucZ/Hydroxyglut_hydro"/>
</dbReference>
<evidence type="ECO:0000313" key="6">
    <source>
        <dbReference type="EMBL" id="KIO28140.1"/>
    </source>
</evidence>
<evidence type="ECO:0000313" key="7">
    <source>
        <dbReference type="Proteomes" id="UP000054248"/>
    </source>
</evidence>
<evidence type="ECO:0000256" key="4">
    <source>
        <dbReference type="ARBA" id="ARBA00022833"/>
    </source>
</evidence>
<dbReference type="Pfam" id="PF17778">
    <property type="entry name" value="WHD_BLACT"/>
    <property type="match status" value="1"/>
</dbReference>
<dbReference type="EMBL" id="KN822998">
    <property type="protein sequence ID" value="KIO28140.1"/>
    <property type="molecule type" value="Genomic_DNA"/>
</dbReference>
<dbReference type="PANTHER" id="PTHR23131">
    <property type="entry name" value="ENDORIBONUCLEASE LACTB2"/>
    <property type="match status" value="1"/>
</dbReference>
<dbReference type="GO" id="GO:0044550">
    <property type="term" value="P:secondary metabolite biosynthetic process"/>
    <property type="evidence" value="ECO:0007669"/>
    <property type="project" value="TreeGrafter"/>
</dbReference>
<dbReference type="InterPro" id="IPR001279">
    <property type="entry name" value="Metallo-B-lactamas"/>
</dbReference>
<dbReference type="STRING" id="1051891.A0A0C3QC00"/>
<dbReference type="InterPro" id="IPR041516">
    <property type="entry name" value="LACTB2_WH"/>
</dbReference>
<dbReference type="PANTHER" id="PTHR23131:SF0">
    <property type="entry name" value="ENDORIBONUCLEASE LACTB2"/>
    <property type="match status" value="1"/>
</dbReference>
<feature type="domain" description="Metallo-beta-lactamase" evidence="5">
    <location>
        <begin position="30"/>
        <end position="250"/>
    </location>
</feature>